<dbReference type="EMBL" id="PDLK01000002">
    <property type="protein sequence ID" value="PHH04103.1"/>
    <property type="molecule type" value="Genomic_DNA"/>
</dbReference>
<proteinExistence type="predicted"/>
<dbReference type="AlphaFoldDB" id="A0A4U9HVA1"/>
<evidence type="ECO:0000313" key="1">
    <source>
        <dbReference type="EMBL" id="PHH04103.1"/>
    </source>
</evidence>
<evidence type="ECO:0000313" key="4">
    <source>
        <dbReference type="Proteomes" id="UP000310719"/>
    </source>
</evidence>
<accession>A0A4U9HVA1</accession>
<reference evidence="2 4" key="3">
    <citation type="submission" date="2019-05" db="EMBL/GenBank/DDBJ databases">
        <authorList>
            <consortium name="Pathogen Informatics"/>
        </authorList>
    </citation>
    <scope>NUCLEOTIDE SEQUENCE [LARGE SCALE GENOMIC DNA]</scope>
    <source>
        <strain evidence="2 4">NCTC13032</strain>
    </source>
</reference>
<sequence>MRNEDLHHVGDGRGKRRVFVNGNEVKRCIWADVKRGIACFYPYPIRIHKRKRDEVYTRKLRGVVTVEFI</sequence>
<reference evidence="3" key="2">
    <citation type="submission" date="2017-09" db="EMBL/GenBank/DDBJ databases">
        <title>FDA dAtabase for Regulatory Grade micrObial Sequences (FDA-ARGOS): Supporting development and validation of Infectious Disease Dx tests.</title>
        <authorList>
            <person name="Minogue T."/>
            <person name="Wolcott M."/>
            <person name="Wasieloski L."/>
            <person name="Aguilar W."/>
            <person name="Moore D."/>
            <person name="Tallon L."/>
            <person name="Sadzewicz L."/>
            <person name="Ott S."/>
            <person name="Zhao X."/>
            <person name="Nagaraj S."/>
            <person name="Vavikolanu K."/>
            <person name="Aluvathingal J."/>
            <person name="Nadendla S."/>
            <person name="Sichtig H."/>
        </authorList>
    </citation>
    <scope>NUCLEOTIDE SEQUENCE [LARGE SCALE GENOMIC DNA]</scope>
    <source>
        <strain evidence="3">FDAARGOS_404</strain>
    </source>
</reference>
<dbReference type="Proteomes" id="UP000310719">
    <property type="component" value="Chromosome"/>
</dbReference>
<evidence type="ECO:0000313" key="3">
    <source>
        <dbReference type="Proteomes" id="UP000222768"/>
    </source>
</evidence>
<evidence type="ECO:0000313" key="2">
    <source>
        <dbReference type="EMBL" id="VTP67855.1"/>
    </source>
</evidence>
<dbReference type="EMBL" id="LR590464">
    <property type="protein sequence ID" value="VTP67855.1"/>
    <property type="molecule type" value="Genomic_DNA"/>
</dbReference>
<dbReference type="Proteomes" id="UP000222768">
    <property type="component" value="Unassembled WGS sequence"/>
</dbReference>
<reference evidence="1" key="1">
    <citation type="submission" date="2017-09" db="EMBL/GenBank/DDBJ databases">
        <title>FDA dAtabase for Regulatory Grade micrObial Sequences (FDA-ARGOS): Supporting development and validation of Infectious Disease Dx tests.</title>
        <authorList>
            <person name="Minogue T."/>
            <person name="Wolcott M."/>
            <person name="Wasieloski L."/>
            <person name="Aguilar W."/>
            <person name="Moore D."/>
            <person name="Tallon L.J."/>
            <person name="Sadzewicz L."/>
            <person name="Ott S."/>
            <person name="Zhao X."/>
            <person name="Nagaraj S."/>
            <person name="Vavikolanu K."/>
            <person name="Aluvathingal J."/>
            <person name="Nadendla S."/>
            <person name="Sichtig H."/>
        </authorList>
    </citation>
    <scope>NUCLEOTIDE SEQUENCE</scope>
    <source>
        <strain evidence="1">FDAARGOS_404</strain>
    </source>
</reference>
<gene>
    <name evidence="1" type="ORF">CRX53_09030</name>
    <name evidence="2" type="ORF">NCTC13032_03261</name>
</gene>
<organism evidence="2 4">
    <name type="scientific">Leclercia adecarboxylata</name>
    <dbReference type="NCBI Taxonomy" id="83655"/>
    <lineage>
        <taxon>Bacteria</taxon>
        <taxon>Pseudomonadati</taxon>
        <taxon>Pseudomonadota</taxon>
        <taxon>Gammaproteobacteria</taxon>
        <taxon>Enterobacterales</taxon>
        <taxon>Enterobacteriaceae</taxon>
        <taxon>Leclercia</taxon>
    </lineage>
</organism>
<name>A0A4U9HVA1_9ENTR</name>
<protein>
    <submittedName>
        <fullName evidence="2">Uncharacterized protein</fullName>
    </submittedName>
</protein>